<dbReference type="CDD" id="cd08995">
    <property type="entry name" value="GH32_EcAec43-like"/>
    <property type="match status" value="1"/>
</dbReference>
<dbReference type="EMBL" id="UHJJ01000006">
    <property type="protein sequence ID" value="SUQ14370.1"/>
    <property type="molecule type" value="Genomic_DNA"/>
</dbReference>
<dbReference type="EC" id="3.2.1.26" evidence="2"/>
<dbReference type="Gene3D" id="2.115.10.20">
    <property type="entry name" value="Glycosyl hydrolase domain, family 43"/>
    <property type="match status" value="1"/>
</dbReference>
<protein>
    <recommendedName>
        <fullName evidence="2">beta-fructofuranosidase</fullName>
        <ecNumber evidence="2">3.2.1.26</ecNumber>
    </recommendedName>
</protein>
<evidence type="ECO:0000256" key="5">
    <source>
        <dbReference type="RuleBase" id="RU362110"/>
    </source>
</evidence>
<feature type="domain" description="Glycosyl hydrolase family 32 N-terminal" evidence="6">
    <location>
        <begin position="18"/>
        <end position="296"/>
    </location>
</feature>
<dbReference type="PANTHER" id="PTHR43101:SF1">
    <property type="entry name" value="BETA-FRUCTOSIDASE"/>
    <property type="match status" value="1"/>
</dbReference>
<evidence type="ECO:0000259" key="6">
    <source>
        <dbReference type="Pfam" id="PF00251"/>
    </source>
</evidence>
<dbReference type="InterPro" id="IPR023296">
    <property type="entry name" value="Glyco_hydro_beta-prop_sf"/>
</dbReference>
<reference evidence="9" key="1">
    <citation type="submission" date="2017-07" db="EMBL/GenBank/DDBJ databases">
        <authorList>
            <person name="Varghese N."/>
            <person name="Submissions S."/>
        </authorList>
    </citation>
    <scope>NUCLEOTIDE SEQUENCE [LARGE SCALE GENOMIC DNA]</scope>
    <source>
        <strain evidence="9">NLAE-zl-C134</strain>
    </source>
</reference>
<dbReference type="OrthoDB" id="9759709at2"/>
<gene>
    <name evidence="8" type="ORF">SAMN05216529_10662</name>
</gene>
<keyword evidence="9" id="KW-1185">Reference proteome</keyword>
<dbReference type="Pfam" id="PF00251">
    <property type="entry name" value="Glyco_hydro_32N"/>
    <property type="match status" value="1"/>
</dbReference>
<comment type="similarity">
    <text evidence="1 5">Belongs to the glycosyl hydrolase 32 family.</text>
</comment>
<evidence type="ECO:0000313" key="8">
    <source>
        <dbReference type="EMBL" id="SUQ14370.1"/>
    </source>
</evidence>
<name>A0A315ZWP6_9FIRM</name>
<dbReference type="SUPFAM" id="SSF75005">
    <property type="entry name" value="Arabinanase/levansucrase/invertase"/>
    <property type="match status" value="1"/>
</dbReference>
<evidence type="ECO:0000256" key="2">
    <source>
        <dbReference type="ARBA" id="ARBA00012758"/>
    </source>
</evidence>
<dbReference type="InterPro" id="IPR051214">
    <property type="entry name" value="GH32_Enzymes"/>
</dbReference>
<keyword evidence="4 5" id="KW-0326">Glycosidase</keyword>
<dbReference type="PANTHER" id="PTHR43101">
    <property type="entry name" value="BETA-FRUCTOSIDASE"/>
    <property type="match status" value="1"/>
</dbReference>
<dbReference type="SMART" id="SM00640">
    <property type="entry name" value="Glyco_32"/>
    <property type="match status" value="1"/>
</dbReference>
<dbReference type="GO" id="GO:0005975">
    <property type="term" value="P:carbohydrate metabolic process"/>
    <property type="evidence" value="ECO:0007669"/>
    <property type="project" value="InterPro"/>
</dbReference>
<evidence type="ECO:0000313" key="9">
    <source>
        <dbReference type="Proteomes" id="UP000254051"/>
    </source>
</evidence>
<dbReference type="GO" id="GO:0004564">
    <property type="term" value="F:beta-fructofuranosidase activity"/>
    <property type="evidence" value="ECO:0007669"/>
    <property type="project" value="UniProtKB-EC"/>
</dbReference>
<dbReference type="Pfam" id="PF08244">
    <property type="entry name" value="Glyco_hydro_32C"/>
    <property type="match status" value="1"/>
</dbReference>
<accession>A0A315ZWP6</accession>
<keyword evidence="3 5" id="KW-0378">Hydrolase</keyword>
<dbReference type="Gene3D" id="2.60.120.560">
    <property type="entry name" value="Exo-inulinase, domain 1"/>
    <property type="match status" value="1"/>
</dbReference>
<dbReference type="AlphaFoldDB" id="A0A315ZWP6"/>
<dbReference type="InterPro" id="IPR013148">
    <property type="entry name" value="Glyco_hydro_32_N"/>
</dbReference>
<proteinExistence type="inferred from homology"/>
<dbReference type="InterPro" id="IPR013189">
    <property type="entry name" value="Glyco_hydro_32_C"/>
</dbReference>
<dbReference type="InterPro" id="IPR001362">
    <property type="entry name" value="Glyco_hydro_32"/>
</dbReference>
<organism evidence="8 9">
    <name type="scientific">Faecalicatena contorta</name>
    <dbReference type="NCBI Taxonomy" id="39482"/>
    <lineage>
        <taxon>Bacteria</taxon>
        <taxon>Bacillati</taxon>
        <taxon>Bacillota</taxon>
        <taxon>Clostridia</taxon>
        <taxon>Lachnospirales</taxon>
        <taxon>Lachnospiraceae</taxon>
        <taxon>Faecalicatena</taxon>
    </lineage>
</organism>
<evidence type="ECO:0000256" key="4">
    <source>
        <dbReference type="ARBA" id="ARBA00023295"/>
    </source>
</evidence>
<dbReference type="InterPro" id="IPR013320">
    <property type="entry name" value="ConA-like_dom_sf"/>
</dbReference>
<feature type="domain" description="Glycosyl hydrolase family 32 C-terminal" evidence="7">
    <location>
        <begin position="440"/>
        <end position="490"/>
    </location>
</feature>
<dbReference type="SUPFAM" id="SSF49899">
    <property type="entry name" value="Concanavalin A-like lectins/glucanases"/>
    <property type="match status" value="1"/>
</dbReference>
<evidence type="ECO:0000256" key="1">
    <source>
        <dbReference type="ARBA" id="ARBA00009902"/>
    </source>
</evidence>
<dbReference type="Proteomes" id="UP000254051">
    <property type="component" value="Unassembled WGS sequence"/>
</dbReference>
<sequence length="492" mass="57072">MKIFRKPSFADSTGDAIPFYHDGVYHIFSLTPPPGTTVYPARLRTTWSHTISKDLVHWEELETALYPGEGDEPDADGIWTGAVIYGENKYHIFYTGYNYHLETDQQTICHATSEDGIKWTKDPGNPVVKPVAELYERLDWRDPYVFYNEDDECYWMLISGRIKEGPPTKTGCIILYRSDNLENWEYYGPIYKPYHTNCPECCEMYKMGDNWYLSYSRFSEFVNTVYRVAKSPFGPWRTPKMDGIGGRRFYAAKSLENDEGRRFYFAWAHDRAERSDQGEWYWGGEFCVPHEVAVNAEGELDVKMPKEILESIQEPVEWTYKPIWGENQRFGETSIVLNAEGTLNYGFFQFEEESVMFSCKMKVGDCRDHFGLLLKSDEKAARCLELRVEPGMQRVSLVNLPMDVDPFWRESCTNVGEPKNPGPDGIRVCEKPFPVKMGDLIDVKVIIDRDMVEIFIGEKAAFTYRVYEKTDYNIGLQVQDGSVEYYDIKITK</sequence>
<dbReference type="RefSeq" id="WP_109711190.1">
    <property type="nucleotide sequence ID" value="NZ_QGDS01000006.1"/>
</dbReference>
<evidence type="ECO:0000256" key="3">
    <source>
        <dbReference type="ARBA" id="ARBA00022801"/>
    </source>
</evidence>
<evidence type="ECO:0000259" key="7">
    <source>
        <dbReference type="Pfam" id="PF08244"/>
    </source>
</evidence>